<evidence type="ECO:0000256" key="1">
    <source>
        <dbReference type="SAM" id="MobiDB-lite"/>
    </source>
</evidence>
<keyword evidence="3" id="KW-1185">Reference proteome</keyword>
<gene>
    <name evidence="2" type="ORF">PHPALM_28714</name>
</gene>
<dbReference type="Proteomes" id="UP000237271">
    <property type="component" value="Unassembled WGS sequence"/>
</dbReference>
<protein>
    <submittedName>
        <fullName evidence="2">Uncharacterized protein</fullName>
    </submittedName>
</protein>
<evidence type="ECO:0000313" key="2">
    <source>
        <dbReference type="EMBL" id="POM62159.1"/>
    </source>
</evidence>
<feature type="region of interest" description="Disordered" evidence="1">
    <location>
        <begin position="163"/>
        <end position="184"/>
    </location>
</feature>
<dbReference type="AlphaFoldDB" id="A0A2P4X9G3"/>
<feature type="region of interest" description="Disordered" evidence="1">
    <location>
        <begin position="1"/>
        <end position="28"/>
    </location>
</feature>
<accession>A0A2P4X9G3</accession>
<proteinExistence type="predicted"/>
<organism evidence="2 3">
    <name type="scientific">Phytophthora palmivora</name>
    <dbReference type="NCBI Taxonomy" id="4796"/>
    <lineage>
        <taxon>Eukaryota</taxon>
        <taxon>Sar</taxon>
        <taxon>Stramenopiles</taxon>
        <taxon>Oomycota</taxon>
        <taxon>Peronosporomycetes</taxon>
        <taxon>Peronosporales</taxon>
        <taxon>Peronosporaceae</taxon>
        <taxon>Phytophthora</taxon>
    </lineage>
</organism>
<reference evidence="2 3" key="1">
    <citation type="journal article" date="2017" name="Genome Biol. Evol.">
        <title>Phytophthora megakarya and P. palmivora, closely related causal agents of cacao black pod rot, underwent increases in genome sizes and gene numbers by different mechanisms.</title>
        <authorList>
            <person name="Ali S.S."/>
            <person name="Shao J."/>
            <person name="Lary D.J."/>
            <person name="Kronmiller B."/>
            <person name="Shen D."/>
            <person name="Strem M.D."/>
            <person name="Amoako-Attah I."/>
            <person name="Akrofi A.Y."/>
            <person name="Begoude B.A."/>
            <person name="Ten Hoopen G.M."/>
            <person name="Coulibaly K."/>
            <person name="Kebe B.I."/>
            <person name="Melnick R.L."/>
            <person name="Guiltinan M.J."/>
            <person name="Tyler B.M."/>
            <person name="Meinhardt L.W."/>
            <person name="Bailey B.A."/>
        </authorList>
    </citation>
    <scope>NUCLEOTIDE SEQUENCE [LARGE SCALE GENOMIC DNA]</scope>
    <source>
        <strain evidence="3">sbr112.9</strain>
    </source>
</reference>
<dbReference type="EMBL" id="NCKW01015643">
    <property type="protein sequence ID" value="POM62159.1"/>
    <property type="molecule type" value="Genomic_DNA"/>
</dbReference>
<evidence type="ECO:0000313" key="3">
    <source>
        <dbReference type="Proteomes" id="UP000237271"/>
    </source>
</evidence>
<sequence length="241" mass="26484">MNFSATFKPNHWTRRRQSNKPVRSHSGRGSVNCCTFRNGFQQTENNIHTNSPCSVHTVGILAGTIQTQRTLPQPCSPSLVMSLGIIGDSADIELDLPQDIISLLSACTEKNPQQTLNYLAIPQEASQVPQLRLGTAPSHMGGASVLGFFFLVMRSEYSADGQRATSAKPRLEGSDSFPGQQDRSVRQWYHAKHGKIGFRTVLPRASKVISAFRPMDIQRGRAVYSNGLTTYISHGPRDGSN</sequence>
<feature type="compositionally biased region" description="Basic residues" evidence="1">
    <location>
        <begin position="11"/>
        <end position="26"/>
    </location>
</feature>
<dbReference type="OrthoDB" id="146045at2759"/>
<name>A0A2P4X9G3_9STRA</name>
<comment type="caution">
    <text evidence="2">The sequence shown here is derived from an EMBL/GenBank/DDBJ whole genome shotgun (WGS) entry which is preliminary data.</text>
</comment>